<dbReference type="Gene3D" id="1.20.1250.20">
    <property type="entry name" value="MFS general substrate transporter like domains"/>
    <property type="match status" value="1"/>
</dbReference>
<comment type="similarity">
    <text evidence="2">Belongs to the sulfatase family.</text>
</comment>
<dbReference type="InterPro" id="IPR011701">
    <property type="entry name" value="MFS"/>
</dbReference>
<keyword evidence="4" id="KW-0378">Hydrolase</keyword>
<evidence type="ECO:0000256" key="2">
    <source>
        <dbReference type="ARBA" id="ARBA00008779"/>
    </source>
</evidence>
<comment type="caution">
    <text evidence="10">The sequence shown here is derived from an EMBL/GenBank/DDBJ whole genome shotgun (WGS) entry which is preliminary data.</text>
</comment>
<dbReference type="Pfam" id="PF07690">
    <property type="entry name" value="MFS_1"/>
    <property type="match status" value="1"/>
</dbReference>
<feature type="transmembrane region" description="Helical" evidence="7">
    <location>
        <begin position="779"/>
        <end position="798"/>
    </location>
</feature>
<keyword evidence="3 7" id="KW-0812">Transmembrane</keyword>
<feature type="chain" id="PRO_5021013706" evidence="8">
    <location>
        <begin position="18"/>
        <end position="1050"/>
    </location>
</feature>
<name>A0A4R8QXJ4_COLTR</name>
<dbReference type="FunFam" id="3.40.720.10:FF:000051">
    <property type="entry name" value="Arylsulfatase"/>
    <property type="match status" value="1"/>
</dbReference>
<dbReference type="GO" id="GO:0000329">
    <property type="term" value="C:fungal-type vacuole membrane"/>
    <property type="evidence" value="ECO:0007669"/>
    <property type="project" value="TreeGrafter"/>
</dbReference>
<feature type="transmembrane region" description="Helical" evidence="7">
    <location>
        <begin position="950"/>
        <end position="970"/>
    </location>
</feature>
<dbReference type="PROSITE" id="PS00523">
    <property type="entry name" value="SULFATASE_1"/>
    <property type="match status" value="1"/>
</dbReference>
<dbReference type="CDD" id="cd16147">
    <property type="entry name" value="G6S"/>
    <property type="match status" value="1"/>
</dbReference>
<feature type="transmembrane region" description="Helical" evidence="7">
    <location>
        <begin position="699"/>
        <end position="719"/>
    </location>
</feature>
<keyword evidence="6 7" id="KW-0472">Membrane</keyword>
<organism evidence="10 11">
    <name type="scientific">Colletotrichum trifolii</name>
    <dbReference type="NCBI Taxonomy" id="5466"/>
    <lineage>
        <taxon>Eukaryota</taxon>
        <taxon>Fungi</taxon>
        <taxon>Dikarya</taxon>
        <taxon>Ascomycota</taxon>
        <taxon>Pezizomycotina</taxon>
        <taxon>Sordariomycetes</taxon>
        <taxon>Hypocreomycetidae</taxon>
        <taxon>Glomerellales</taxon>
        <taxon>Glomerellaceae</taxon>
        <taxon>Colletotrichum</taxon>
        <taxon>Colletotrichum orbiculare species complex</taxon>
    </lineage>
</organism>
<proteinExistence type="inferred from homology"/>
<sequence>MAMLVKSLAAFAALVAATTGFASDADGSQAPLVSSDLHMNSLDYVPRIKKHLIDQGTLCKKHFCTTAICCPARVSLWTGKAAHNTNVTDVFMPYGGYFKFVKEGHDENYLPVFLQDAGYNTHYTGKLFNAHTVDNYDSPRAAGWTGSDFLLDPYAYSYLNATFQRNKDAPVSNEGEYSTGVLAGKALGFLDDAVAEDKPFFVGIAPIAPHSNVPSNTVDEGVPDGKRAGFATPPIPAARHAHLFPDVVVPRTENFNPDKESGANWVREQPRQSDENIAFNDHFYRSRLRALQAVDELVESVVLKLEEYGILEDTYIFYTTDNGFHIGQHRLQSGKECGYEEDINIPLIVRGPRVPEGKTAEIVTVHQDLVPTILGLASAPLRTDLDGLAIPLTKLDFEDAARTRHDHVTIEHWGIAASEGAWGFFGTNQSFMFNNTYKAIRVVSKESKEYNLYYSVWCTNEHELYDLNTDPGQLRNLLQAISQATSFLGLPIEKIVSRLDSLLLVTKSCKGSVLVDDVERTAPTRTYDEDAKPQDERTPTSAVIKIVLILLVGTFTANADGSLVMATHPTIASEFDDLENSSWLFVAFALAGAATQALYGKLSDVYGRRSLLMVAYMLFAIGCALVGVGQTMWQVVVGRVISGSGGSALNVLGLLLITDLVPLREVAAWQAGINLAATVGRSLGGPVGGWLADTIGWRWSFLGQTPIFMVAVLLCWLFLPGGKRASKTDTESEDIKPEESNKSDLASVDFLGAALLALFILAFLLPIEIGGTKIPWTHPLIFVLFGASVVLFGLFALTEEWYAKEPIFPLELLKQRDIVLTYVITGGQVAAQLGLMFSVPLYFQVTQRVSNTIAGVHLFPAVFGNAIGSILAGYLIKRTGRYKSLLVIATIASSVSYVLLLLRWHGDTNVWESLYIFPSGFGAGLVQSAGFISVQAAVNPKHKAAVTSGMFLTFQIGMILGLSCVSAVMMETMRWRLEAWLQGMGLEAIARKEIIEKATSSVDYANHTESHISKAIVQAYVEGLGFSHGVSLISSALAFVGAVFLREHKI</sequence>
<evidence type="ECO:0000313" key="10">
    <source>
        <dbReference type="EMBL" id="TDZ47390.1"/>
    </source>
</evidence>
<dbReference type="InterPro" id="IPR024607">
    <property type="entry name" value="Sulfatase_CS"/>
</dbReference>
<feature type="transmembrane region" description="Helical" evidence="7">
    <location>
        <begin position="885"/>
        <end position="904"/>
    </location>
</feature>
<dbReference type="Gene3D" id="3.40.720.10">
    <property type="entry name" value="Alkaline Phosphatase, subunit A"/>
    <property type="match status" value="1"/>
</dbReference>
<protein>
    <submittedName>
        <fullName evidence="10">Arylsulfatase</fullName>
    </submittedName>
</protein>
<dbReference type="PANTHER" id="PTHR23501:SF33">
    <property type="entry name" value="MAJOR FACILITATOR SUPERFAMILY (MFS) PROFILE DOMAIN-CONTAINING PROTEIN"/>
    <property type="match status" value="1"/>
</dbReference>
<dbReference type="InterPro" id="IPR000917">
    <property type="entry name" value="Sulfatase_N"/>
</dbReference>
<evidence type="ECO:0000256" key="7">
    <source>
        <dbReference type="SAM" id="Phobius"/>
    </source>
</evidence>
<reference evidence="10 11" key="1">
    <citation type="submission" date="2018-12" db="EMBL/GenBank/DDBJ databases">
        <title>Genome sequence and assembly of Colletotrichum trifolii.</title>
        <authorList>
            <person name="Gan P."/>
            <person name="Shirasu K."/>
        </authorList>
    </citation>
    <scope>NUCLEOTIDE SEQUENCE [LARGE SCALE GENOMIC DNA]</scope>
    <source>
        <strain evidence="10 11">543-2</strain>
    </source>
</reference>
<evidence type="ECO:0000256" key="4">
    <source>
        <dbReference type="ARBA" id="ARBA00022801"/>
    </source>
</evidence>
<dbReference type="Pfam" id="PF00884">
    <property type="entry name" value="Sulfatase"/>
    <property type="match status" value="1"/>
</dbReference>
<gene>
    <name evidence="10" type="primary">ARS-1</name>
    <name evidence="10" type="ORF">CTRI78_v008601</name>
</gene>
<evidence type="ECO:0000256" key="8">
    <source>
        <dbReference type="SAM" id="SignalP"/>
    </source>
</evidence>
<dbReference type="GO" id="GO:0015174">
    <property type="term" value="F:basic amino acid transmembrane transporter activity"/>
    <property type="evidence" value="ECO:0007669"/>
    <property type="project" value="TreeGrafter"/>
</dbReference>
<dbReference type="PANTHER" id="PTHR23501">
    <property type="entry name" value="MAJOR FACILITATOR SUPERFAMILY"/>
    <property type="match status" value="1"/>
</dbReference>
<keyword evidence="8" id="KW-0732">Signal</keyword>
<evidence type="ECO:0000256" key="3">
    <source>
        <dbReference type="ARBA" id="ARBA00022692"/>
    </source>
</evidence>
<keyword evidence="11" id="KW-1185">Reference proteome</keyword>
<feature type="domain" description="Major facilitator superfamily (MFS) profile" evidence="9">
    <location>
        <begin position="546"/>
        <end position="1050"/>
    </location>
</feature>
<feature type="transmembrane region" description="Helical" evidence="7">
    <location>
        <begin position="745"/>
        <end position="767"/>
    </location>
</feature>
<feature type="transmembrane region" description="Helical" evidence="7">
    <location>
        <begin position="819"/>
        <end position="843"/>
    </location>
</feature>
<dbReference type="Proteomes" id="UP000295703">
    <property type="component" value="Unassembled WGS sequence"/>
</dbReference>
<feature type="signal peptide" evidence="8">
    <location>
        <begin position="1"/>
        <end position="17"/>
    </location>
</feature>
<feature type="transmembrane region" description="Helical" evidence="7">
    <location>
        <begin position="916"/>
        <end position="938"/>
    </location>
</feature>
<dbReference type="InterPro" id="IPR036259">
    <property type="entry name" value="MFS_trans_sf"/>
</dbReference>
<feature type="transmembrane region" description="Helical" evidence="7">
    <location>
        <begin position="611"/>
        <end position="633"/>
    </location>
</feature>
<dbReference type="SUPFAM" id="SSF103473">
    <property type="entry name" value="MFS general substrate transporter"/>
    <property type="match status" value="1"/>
</dbReference>
<dbReference type="InterPro" id="IPR017850">
    <property type="entry name" value="Alkaline_phosphatase_core_sf"/>
</dbReference>
<dbReference type="GO" id="GO:0016787">
    <property type="term" value="F:hydrolase activity"/>
    <property type="evidence" value="ECO:0007669"/>
    <property type="project" value="UniProtKB-KW"/>
</dbReference>
<dbReference type="PROSITE" id="PS50850">
    <property type="entry name" value="MFS"/>
    <property type="match status" value="1"/>
</dbReference>
<dbReference type="InterPro" id="IPR020846">
    <property type="entry name" value="MFS_dom"/>
</dbReference>
<dbReference type="EMBL" id="RYZW01000105">
    <property type="protein sequence ID" value="TDZ47390.1"/>
    <property type="molecule type" value="Genomic_DNA"/>
</dbReference>
<evidence type="ECO:0000313" key="11">
    <source>
        <dbReference type="Proteomes" id="UP000295703"/>
    </source>
</evidence>
<feature type="transmembrane region" description="Helical" evidence="7">
    <location>
        <begin position="1026"/>
        <end position="1045"/>
    </location>
</feature>
<dbReference type="SUPFAM" id="SSF53649">
    <property type="entry name" value="Alkaline phosphatase-like"/>
    <property type="match status" value="1"/>
</dbReference>
<evidence type="ECO:0000259" key="9">
    <source>
        <dbReference type="PROSITE" id="PS50850"/>
    </source>
</evidence>
<feature type="transmembrane region" description="Helical" evidence="7">
    <location>
        <begin position="855"/>
        <end position="876"/>
    </location>
</feature>
<evidence type="ECO:0000256" key="5">
    <source>
        <dbReference type="ARBA" id="ARBA00022989"/>
    </source>
</evidence>
<evidence type="ECO:0000256" key="1">
    <source>
        <dbReference type="ARBA" id="ARBA00004141"/>
    </source>
</evidence>
<evidence type="ECO:0000256" key="6">
    <source>
        <dbReference type="ARBA" id="ARBA00023136"/>
    </source>
</evidence>
<dbReference type="AlphaFoldDB" id="A0A4R8QXJ4"/>
<comment type="subcellular location">
    <subcellularLocation>
        <location evidence="1">Membrane</location>
        <topology evidence="1">Multi-pass membrane protein</topology>
    </subcellularLocation>
</comment>
<accession>A0A4R8QXJ4</accession>
<keyword evidence="5 7" id="KW-1133">Transmembrane helix</keyword>